<feature type="chain" id="PRO_5025502435" description="Glycoside hydrolase family 125 protein" evidence="1">
    <location>
        <begin position="19"/>
        <end position="539"/>
    </location>
</feature>
<evidence type="ECO:0000313" key="2">
    <source>
        <dbReference type="EMBL" id="KAF2645424.1"/>
    </source>
</evidence>
<dbReference type="AlphaFoldDB" id="A0A6A6SGR8"/>
<dbReference type="Proteomes" id="UP000799753">
    <property type="component" value="Unassembled WGS sequence"/>
</dbReference>
<evidence type="ECO:0008006" key="4">
    <source>
        <dbReference type="Google" id="ProtNLM"/>
    </source>
</evidence>
<dbReference type="SUPFAM" id="SSF48208">
    <property type="entry name" value="Six-hairpin glycosidases"/>
    <property type="match status" value="1"/>
</dbReference>
<dbReference type="Gene3D" id="1.50.10.10">
    <property type="match status" value="1"/>
</dbReference>
<dbReference type="PANTHER" id="PTHR31047:SF0">
    <property type="entry name" value="MEIOTICALLY UP-REGULATED GENE 157 PROTEIN"/>
    <property type="match status" value="1"/>
</dbReference>
<dbReference type="InterPro" id="IPR008313">
    <property type="entry name" value="GH125"/>
</dbReference>
<name>A0A6A6SGR8_9PLEO</name>
<dbReference type="OrthoDB" id="7771656at2759"/>
<evidence type="ECO:0000313" key="3">
    <source>
        <dbReference type="Proteomes" id="UP000799753"/>
    </source>
</evidence>
<gene>
    <name evidence="2" type="ORF">P280DRAFT_389025</name>
</gene>
<dbReference type="EMBL" id="MU006777">
    <property type="protein sequence ID" value="KAF2645424.1"/>
    <property type="molecule type" value="Genomic_DNA"/>
</dbReference>
<dbReference type="InterPro" id="IPR012341">
    <property type="entry name" value="6hp_glycosidase-like_sf"/>
</dbReference>
<dbReference type="SMART" id="SM01149">
    <property type="entry name" value="DUF1237"/>
    <property type="match status" value="1"/>
</dbReference>
<accession>A0A6A6SGR8</accession>
<proteinExistence type="predicted"/>
<evidence type="ECO:0000256" key="1">
    <source>
        <dbReference type="SAM" id="SignalP"/>
    </source>
</evidence>
<dbReference type="GO" id="GO:0005975">
    <property type="term" value="P:carbohydrate metabolic process"/>
    <property type="evidence" value="ECO:0007669"/>
    <property type="project" value="InterPro"/>
</dbReference>
<dbReference type="PIRSF" id="PIRSF028846">
    <property type="entry name" value="UCP028846"/>
    <property type="match status" value="1"/>
</dbReference>
<protein>
    <recommendedName>
        <fullName evidence="4">Glycoside hydrolase family 125 protein</fullName>
    </recommendedName>
</protein>
<reference evidence="2" key="1">
    <citation type="journal article" date="2020" name="Stud. Mycol.">
        <title>101 Dothideomycetes genomes: a test case for predicting lifestyles and emergence of pathogens.</title>
        <authorList>
            <person name="Haridas S."/>
            <person name="Albert R."/>
            <person name="Binder M."/>
            <person name="Bloem J."/>
            <person name="Labutti K."/>
            <person name="Salamov A."/>
            <person name="Andreopoulos B."/>
            <person name="Baker S."/>
            <person name="Barry K."/>
            <person name="Bills G."/>
            <person name="Bluhm B."/>
            <person name="Cannon C."/>
            <person name="Castanera R."/>
            <person name="Culley D."/>
            <person name="Daum C."/>
            <person name="Ezra D."/>
            <person name="Gonzalez J."/>
            <person name="Henrissat B."/>
            <person name="Kuo A."/>
            <person name="Liang C."/>
            <person name="Lipzen A."/>
            <person name="Lutzoni F."/>
            <person name="Magnuson J."/>
            <person name="Mondo S."/>
            <person name="Nolan M."/>
            <person name="Ohm R."/>
            <person name="Pangilinan J."/>
            <person name="Park H.-J."/>
            <person name="Ramirez L."/>
            <person name="Alfaro M."/>
            <person name="Sun H."/>
            <person name="Tritt A."/>
            <person name="Yoshinaga Y."/>
            <person name="Zwiers L.-H."/>
            <person name="Turgeon B."/>
            <person name="Goodwin S."/>
            <person name="Spatafora J."/>
            <person name="Crous P."/>
            <person name="Grigoriev I."/>
        </authorList>
    </citation>
    <scope>NUCLEOTIDE SEQUENCE</scope>
    <source>
        <strain evidence="2">CBS 473.64</strain>
    </source>
</reference>
<organism evidence="2 3">
    <name type="scientific">Massarina eburnea CBS 473.64</name>
    <dbReference type="NCBI Taxonomy" id="1395130"/>
    <lineage>
        <taxon>Eukaryota</taxon>
        <taxon>Fungi</taxon>
        <taxon>Dikarya</taxon>
        <taxon>Ascomycota</taxon>
        <taxon>Pezizomycotina</taxon>
        <taxon>Dothideomycetes</taxon>
        <taxon>Pleosporomycetidae</taxon>
        <taxon>Pleosporales</taxon>
        <taxon>Massarineae</taxon>
        <taxon>Massarinaceae</taxon>
        <taxon>Massarina</taxon>
    </lineage>
</organism>
<dbReference type="GO" id="GO:0003824">
    <property type="term" value="F:catalytic activity"/>
    <property type="evidence" value="ECO:0007669"/>
    <property type="project" value="UniProtKB-ARBA"/>
</dbReference>
<dbReference type="PANTHER" id="PTHR31047">
    <property type="entry name" value="MEIOTICALLY UP-REGULATED GENE 157 PROTEIN"/>
    <property type="match status" value="1"/>
</dbReference>
<sequence>MKSHSFTFSLALCSSVFANDGIGQEPLRAQIDPLRYKAACPDYKSYAMRPHEGPLELPFQRPSKYCRTFESPLVEKVIDDLKEKMVDKDLAHIFQNAFPNTLDTTVRWHVDGTVKPKSKNAWDAKAWKGPQSFIVTGDINAEWLRDSTNQLQQYQALAKKDKDIHRLILGAINTQAEYVIGSPYCNAFQPPPPSGLKPTFQGDGDTVHPVYENSFVFECKYELDSLAHFLSLANQFYSNTGSIEFLTDRFYLALETLFEVLEAQSKPTFNEKTGAFQRNEYRFQRQTNAGTETLTLTGNGNPLNGGTGLVRSAFRPSDDATILGFFIPANAMISVELKRTAAILRKANKSKAVAEKLEKWGQTIEDGIWEHAVVQHKTFGKVFAYEIDGYGSSILMDDANLPSLLALPLLGFVSADNEVYKNTRKMILQKQGNPYYLTGTEFWGIGGPHVGLQHAWPMSVLVQAMTSDSDDEIMKCLGAVKNVSRVGLVHEGINVDAGRDYTRSWFAWANSVFAQTVLDLAQRKPELLFGKGAAAYIIG</sequence>
<keyword evidence="1" id="KW-0732">Signal</keyword>
<keyword evidence="3" id="KW-1185">Reference proteome</keyword>
<dbReference type="Pfam" id="PF06824">
    <property type="entry name" value="Glyco_hydro_125"/>
    <property type="match status" value="1"/>
</dbReference>
<dbReference type="InterPro" id="IPR008928">
    <property type="entry name" value="6-hairpin_glycosidase_sf"/>
</dbReference>
<feature type="signal peptide" evidence="1">
    <location>
        <begin position="1"/>
        <end position="18"/>
    </location>
</feature>